<gene>
    <name evidence="2" type="ORF">IAA83_00670</name>
</gene>
<evidence type="ECO:0000256" key="1">
    <source>
        <dbReference type="SAM" id="SignalP"/>
    </source>
</evidence>
<dbReference type="EMBL" id="DVJJ01000016">
    <property type="protein sequence ID" value="HIS63867.1"/>
    <property type="molecule type" value="Genomic_DNA"/>
</dbReference>
<evidence type="ECO:0000313" key="3">
    <source>
        <dbReference type="Proteomes" id="UP000886741"/>
    </source>
</evidence>
<feature type="signal peptide" evidence="1">
    <location>
        <begin position="1"/>
        <end position="27"/>
    </location>
</feature>
<dbReference type="PROSITE" id="PS51257">
    <property type="entry name" value="PROKAR_LIPOPROTEIN"/>
    <property type="match status" value="1"/>
</dbReference>
<reference evidence="2" key="2">
    <citation type="journal article" date="2021" name="PeerJ">
        <title>Extensive microbial diversity within the chicken gut microbiome revealed by metagenomics and culture.</title>
        <authorList>
            <person name="Gilroy R."/>
            <person name="Ravi A."/>
            <person name="Getino M."/>
            <person name="Pursley I."/>
            <person name="Horton D.L."/>
            <person name="Alikhan N.F."/>
            <person name="Baker D."/>
            <person name="Gharbi K."/>
            <person name="Hall N."/>
            <person name="Watson M."/>
            <person name="Adriaenssens E.M."/>
            <person name="Foster-Nyarko E."/>
            <person name="Jarju S."/>
            <person name="Secka A."/>
            <person name="Antonio M."/>
            <person name="Oren A."/>
            <person name="Chaudhuri R.R."/>
            <person name="La Ragione R."/>
            <person name="Hildebrand F."/>
            <person name="Pallen M.J."/>
        </authorList>
    </citation>
    <scope>NUCLEOTIDE SEQUENCE</scope>
    <source>
        <strain evidence="2">ChiBcec16-1751</strain>
    </source>
</reference>
<feature type="chain" id="PRO_5038339195" description="Lipoprotein" evidence="1">
    <location>
        <begin position="28"/>
        <end position="251"/>
    </location>
</feature>
<reference evidence="2" key="1">
    <citation type="submission" date="2020-10" db="EMBL/GenBank/DDBJ databases">
        <authorList>
            <person name="Gilroy R."/>
        </authorList>
    </citation>
    <scope>NUCLEOTIDE SEQUENCE</scope>
    <source>
        <strain evidence="2">ChiBcec16-1751</strain>
    </source>
</reference>
<proteinExistence type="predicted"/>
<dbReference type="Proteomes" id="UP000886741">
    <property type="component" value="Unassembled WGS sequence"/>
</dbReference>
<organism evidence="2 3">
    <name type="scientific">Candidatus Avoscillospira avistercoris</name>
    <dbReference type="NCBI Taxonomy" id="2840707"/>
    <lineage>
        <taxon>Bacteria</taxon>
        <taxon>Bacillati</taxon>
        <taxon>Bacillota</taxon>
        <taxon>Clostridia</taxon>
        <taxon>Eubacteriales</taxon>
        <taxon>Oscillospiraceae</taxon>
        <taxon>Oscillospiraceae incertae sedis</taxon>
        <taxon>Candidatus Avoscillospira</taxon>
    </lineage>
</organism>
<dbReference type="AlphaFoldDB" id="A0A9D1F7E3"/>
<sequence>MGKNVWKALGTAGALLLLLAGCGEAEKAPSLPNNYVFGQEMLPAMGEEQGVGTEQGVSCEVTTDSETGETIYTYSGLTSGQETAAAYLEALETQYGCSAMDEEGVRQSNASAADAEGSILVGKDMADGSGILSLDIQWTETTCQLTASILEGMKLQDPAEPEKEPIGVTAAVATLKAMTPEELGVPEGETYTVYADDGYIMVDDEACYRLKLYRRTAVDTREIVGTYLMSLDGSSVYRVNEDNQAEPLNRS</sequence>
<evidence type="ECO:0000313" key="2">
    <source>
        <dbReference type="EMBL" id="HIS63867.1"/>
    </source>
</evidence>
<evidence type="ECO:0008006" key="4">
    <source>
        <dbReference type="Google" id="ProtNLM"/>
    </source>
</evidence>
<comment type="caution">
    <text evidence="2">The sequence shown here is derived from an EMBL/GenBank/DDBJ whole genome shotgun (WGS) entry which is preliminary data.</text>
</comment>
<protein>
    <recommendedName>
        <fullName evidence="4">Lipoprotein</fullName>
    </recommendedName>
</protein>
<accession>A0A9D1F7E3</accession>
<name>A0A9D1F7E3_9FIRM</name>
<keyword evidence="1" id="KW-0732">Signal</keyword>